<keyword evidence="5 8" id="KW-0676">Redox-active center</keyword>
<dbReference type="AlphaFoldDB" id="A0A1Z1MS43"/>
<dbReference type="GO" id="GO:0005737">
    <property type="term" value="C:cytoplasm"/>
    <property type="evidence" value="ECO:0007669"/>
    <property type="project" value="TreeGrafter"/>
</dbReference>
<evidence type="ECO:0000256" key="3">
    <source>
        <dbReference type="ARBA" id="ARBA00022982"/>
    </source>
</evidence>
<comment type="similarity">
    <text evidence="6">Belongs to the thioredoxin family.</text>
</comment>
<protein>
    <recommendedName>
        <fullName evidence="6">Thioredoxin</fullName>
    </recommendedName>
</protein>
<keyword evidence="2" id="KW-0813">Transport</keyword>
<dbReference type="SUPFAM" id="SSF52833">
    <property type="entry name" value="Thioredoxin-like"/>
    <property type="match status" value="1"/>
</dbReference>
<dbReference type="PANTHER" id="PTHR45663:SF11">
    <property type="entry name" value="GEO12009P1"/>
    <property type="match status" value="1"/>
</dbReference>
<proteinExistence type="inferred from homology"/>
<dbReference type="RefSeq" id="YP_009399282.1">
    <property type="nucleotide sequence ID" value="NC_035296.1"/>
</dbReference>
<comment type="function">
    <text evidence="1">Participates in various redox reactions through the reversible oxidation of its active center dithiol to a disulfide and catalyzes dithiol-disulfide exchange reactions.</text>
</comment>
<dbReference type="InterPro" id="IPR013766">
    <property type="entry name" value="Thioredoxin_domain"/>
</dbReference>
<keyword evidence="4 8" id="KW-1015">Disulfide bond</keyword>
<evidence type="ECO:0000256" key="6">
    <source>
        <dbReference type="PIRNR" id="PIRNR000077"/>
    </source>
</evidence>
<keyword evidence="10" id="KW-0150">Chloroplast</keyword>
<dbReference type="PIRSF" id="PIRSF000077">
    <property type="entry name" value="Thioredoxin"/>
    <property type="match status" value="1"/>
</dbReference>
<dbReference type="GeneID" id="33361953"/>
<dbReference type="PRINTS" id="PR00421">
    <property type="entry name" value="THIOREDOXIN"/>
</dbReference>
<evidence type="ECO:0000259" key="9">
    <source>
        <dbReference type="PROSITE" id="PS51352"/>
    </source>
</evidence>
<feature type="disulfide bond" description="Redox-active" evidence="8">
    <location>
        <begin position="31"/>
        <end position="34"/>
    </location>
</feature>
<dbReference type="PANTHER" id="PTHR45663">
    <property type="entry name" value="GEO12009P1"/>
    <property type="match status" value="1"/>
</dbReference>
<feature type="active site" description="Nucleophile" evidence="7">
    <location>
        <position position="34"/>
    </location>
</feature>
<dbReference type="PROSITE" id="PS51352">
    <property type="entry name" value="THIOREDOXIN_2"/>
    <property type="match status" value="1"/>
</dbReference>
<sequence>MSIIQVVDSNFELEVINCSKLVLVDFGAPWCGPCRMIAPVINEIAHEYQQTIKVVKINTDQSPTVSGEYGIRSIPTLMLFKNGVRIDTVIGAVPRSTLISTLSKHLS</sequence>
<feature type="domain" description="Thioredoxin" evidence="9">
    <location>
        <begin position="1"/>
        <end position="107"/>
    </location>
</feature>
<dbReference type="NCBIfam" id="TIGR01068">
    <property type="entry name" value="thioredoxin"/>
    <property type="match status" value="1"/>
</dbReference>
<feature type="active site" description="Nucleophile" evidence="7">
    <location>
        <position position="31"/>
    </location>
</feature>
<evidence type="ECO:0000256" key="2">
    <source>
        <dbReference type="ARBA" id="ARBA00022448"/>
    </source>
</evidence>
<name>A0A1Z1MS43_9FLOR</name>
<organism evidence="10">
    <name type="scientific">Kapraunia schneideri</name>
    <dbReference type="NCBI Taxonomy" id="717899"/>
    <lineage>
        <taxon>Eukaryota</taxon>
        <taxon>Rhodophyta</taxon>
        <taxon>Florideophyceae</taxon>
        <taxon>Rhodymeniophycidae</taxon>
        <taxon>Ceramiales</taxon>
        <taxon>Rhodomelaceae</taxon>
        <taxon>Kapraunia</taxon>
    </lineage>
</organism>
<dbReference type="Pfam" id="PF00085">
    <property type="entry name" value="Thioredoxin"/>
    <property type="match status" value="1"/>
</dbReference>
<feature type="site" description="Contributes to redox potential value" evidence="7">
    <location>
        <position position="32"/>
    </location>
</feature>
<dbReference type="InterPro" id="IPR005746">
    <property type="entry name" value="Thioredoxin"/>
</dbReference>
<dbReference type="InterPro" id="IPR036249">
    <property type="entry name" value="Thioredoxin-like_sf"/>
</dbReference>
<reference evidence="10" key="1">
    <citation type="journal article" date="2017" name="J. Phycol.">
        <title>Analysis of chloroplast genomes and a supermatrix inform reclassification of the Rhodomelaceae (Rhodophyta).</title>
        <authorList>
            <person name="Diaz-Tapia P."/>
            <person name="Maggs C.A."/>
            <person name="West J.A."/>
            <person name="Verbruggen H."/>
        </authorList>
    </citation>
    <scope>NUCLEOTIDE SEQUENCE</scope>
    <source>
        <strain evidence="10">PD1720</strain>
    </source>
</reference>
<feature type="site" description="Deprotonates C-terminal active site Cys" evidence="7">
    <location>
        <position position="25"/>
    </location>
</feature>
<dbReference type="FunFam" id="3.40.30.10:FF:000001">
    <property type="entry name" value="Thioredoxin"/>
    <property type="match status" value="1"/>
</dbReference>
<evidence type="ECO:0000256" key="7">
    <source>
        <dbReference type="PIRSR" id="PIRSR000077-1"/>
    </source>
</evidence>
<evidence type="ECO:0000313" key="10">
    <source>
        <dbReference type="EMBL" id="ARW68888.1"/>
    </source>
</evidence>
<evidence type="ECO:0000256" key="1">
    <source>
        <dbReference type="ARBA" id="ARBA00003318"/>
    </source>
</evidence>
<geneLocation type="chloroplast" evidence="10"/>
<keyword evidence="3" id="KW-0249">Electron transport</keyword>
<dbReference type="CDD" id="cd02947">
    <property type="entry name" value="TRX_family"/>
    <property type="match status" value="1"/>
</dbReference>
<dbReference type="EMBL" id="MF101454">
    <property type="protein sequence ID" value="ARW68888.1"/>
    <property type="molecule type" value="Genomic_DNA"/>
</dbReference>
<feature type="site" description="Contributes to redox potential value" evidence="7">
    <location>
        <position position="33"/>
    </location>
</feature>
<keyword evidence="10" id="KW-0934">Plastid</keyword>
<evidence type="ECO:0000256" key="5">
    <source>
        <dbReference type="ARBA" id="ARBA00023284"/>
    </source>
</evidence>
<evidence type="ECO:0000256" key="4">
    <source>
        <dbReference type="ARBA" id="ARBA00023157"/>
    </source>
</evidence>
<gene>
    <name evidence="10" type="primary">trxA</name>
</gene>
<accession>A0A1Z1MS43</accession>
<evidence type="ECO:0000256" key="8">
    <source>
        <dbReference type="PIRSR" id="PIRSR000077-4"/>
    </source>
</evidence>
<dbReference type="Gene3D" id="3.40.30.10">
    <property type="entry name" value="Glutaredoxin"/>
    <property type="match status" value="1"/>
</dbReference>
<dbReference type="GO" id="GO:0015035">
    <property type="term" value="F:protein-disulfide reductase activity"/>
    <property type="evidence" value="ECO:0007669"/>
    <property type="project" value="InterPro"/>
</dbReference>